<dbReference type="InterPro" id="IPR001079">
    <property type="entry name" value="Galectin_CRD"/>
</dbReference>
<accession>A0A8J6F0L7</accession>
<dbReference type="Proteomes" id="UP000770717">
    <property type="component" value="Unassembled WGS sequence"/>
</dbReference>
<gene>
    <name evidence="5" type="ORF">GDO78_013311</name>
</gene>
<organism evidence="5 6">
    <name type="scientific">Eleutherodactylus coqui</name>
    <name type="common">Puerto Rican coqui</name>
    <dbReference type="NCBI Taxonomy" id="57060"/>
    <lineage>
        <taxon>Eukaryota</taxon>
        <taxon>Metazoa</taxon>
        <taxon>Chordata</taxon>
        <taxon>Craniata</taxon>
        <taxon>Vertebrata</taxon>
        <taxon>Euteleostomi</taxon>
        <taxon>Amphibia</taxon>
        <taxon>Batrachia</taxon>
        <taxon>Anura</taxon>
        <taxon>Neobatrachia</taxon>
        <taxon>Hyloidea</taxon>
        <taxon>Eleutherodactylidae</taxon>
        <taxon>Eleutherodactylinae</taxon>
        <taxon>Eleutherodactylus</taxon>
        <taxon>Eleutherodactylus</taxon>
    </lineage>
</organism>
<keyword evidence="6" id="KW-1185">Reference proteome</keyword>
<dbReference type="GO" id="GO:0030246">
    <property type="term" value="F:carbohydrate binding"/>
    <property type="evidence" value="ECO:0007669"/>
    <property type="project" value="UniProtKB-UniRule"/>
</dbReference>
<sequence length="226" mass="25593">MKRDMPFKSGKVFFIMYEVTPSNYLVFANGKPFYEFAHRIPLERVNWLQVTGDIVVQELSIIGNGPGVKGGNLLMSEAQRQLLPMMGPCIVNAPVPFTTNIRGGMIPKRTIVVKGIPKSRAKSFTVNLKVGFNNDVALHLKAQPNKKTVVRNSYINGAWGEEETELAKNPFKDGEYFDISIRCGEKQFKVYVNGSHCFNYAHRLWNLQQVDKLEVEGDVNIVYVFM</sequence>
<dbReference type="InterPro" id="IPR013320">
    <property type="entry name" value="ConA-like_dom_sf"/>
</dbReference>
<dbReference type="Pfam" id="PF00337">
    <property type="entry name" value="Gal-bind_lectin"/>
    <property type="match status" value="2"/>
</dbReference>
<evidence type="ECO:0000259" key="4">
    <source>
        <dbReference type="PROSITE" id="PS51304"/>
    </source>
</evidence>
<dbReference type="FunFam" id="2.60.120.200:FF:000124">
    <property type="entry name" value="Galectin-4"/>
    <property type="match status" value="1"/>
</dbReference>
<dbReference type="SUPFAM" id="SSF49899">
    <property type="entry name" value="Concanavalin A-like lectins/glucanases"/>
    <property type="match status" value="2"/>
</dbReference>
<dbReference type="PROSITE" id="PS51304">
    <property type="entry name" value="GALECTIN"/>
    <property type="match status" value="2"/>
</dbReference>
<name>A0A8J6F0L7_ELECQ</name>
<dbReference type="PANTHER" id="PTHR11346:SF184">
    <property type="entry name" value="GALECTIN"/>
    <property type="match status" value="1"/>
</dbReference>
<evidence type="ECO:0000256" key="3">
    <source>
        <dbReference type="RuleBase" id="RU102079"/>
    </source>
</evidence>
<evidence type="ECO:0000313" key="6">
    <source>
        <dbReference type="Proteomes" id="UP000770717"/>
    </source>
</evidence>
<keyword evidence="1 3" id="KW-0430">Lectin</keyword>
<dbReference type="PANTHER" id="PTHR11346">
    <property type="entry name" value="GALECTIN"/>
    <property type="match status" value="1"/>
</dbReference>
<evidence type="ECO:0000256" key="1">
    <source>
        <dbReference type="ARBA" id="ARBA00022734"/>
    </source>
</evidence>
<dbReference type="AlphaFoldDB" id="A0A8J6F0L7"/>
<dbReference type="EMBL" id="WNTK01000009">
    <property type="protein sequence ID" value="KAG9478245.1"/>
    <property type="molecule type" value="Genomic_DNA"/>
</dbReference>
<feature type="domain" description="Galectin" evidence="4">
    <location>
        <begin position="1"/>
        <end position="62"/>
    </location>
</feature>
<dbReference type="SMART" id="SM00908">
    <property type="entry name" value="Gal-bind_lectin"/>
    <property type="match status" value="1"/>
</dbReference>
<dbReference type="InterPro" id="IPR044156">
    <property type="entry name" value="Galectin-like"/>
</dbReference>
<reference evidence="5" key="1">
    <citation type="thesis" date="2020" institute="ProQuest LLC" country="789 East Eisenhower Parkway, Ann Arbor, MI, USA">
        <title>Comparative Genomics and Chromosome Evolution.</title>
        <authorList>
            <person name="Mudd A.B."/>
        </authorList>
    </citation>
    <scope>NUCLEOTIDE SEQUENCE</scope>
    <source>
        <strain evidence="5">HN-11 Male</strain>
        <tissue evidence="5">Kidney and liver</tissue>
    </source>
</reference>
<evidence type="ECO:0000313" key="5">
    <source>
        <dbReference type="EMBL" id="KAG9478245.1"/>
    </source>
</evidence>
<protein>
    <recommendedName>
        <fullName evidence="3">Galectin</fullName>
    </recommendedName>
</protein>
<dbReference type="CDD" id="cd00070">
    <property type="entry name" value="GLECT"/>
    <property type="match status" value="1"/>
</dbReference>
<dbReference type="OrthoDB" id="6251307at2759"/>
<dbReference type="SMART" id="SM00276">
    <property type="entry name" value="GLECT"/>
    <property type="match status" value="1"/>
</dbReference>
<dbReference type="Gene3D" id="2.60.120.200">
    <property type="match status" value="2"/>
</dbReference>
<evidence type="ECO:0000256" key="2">
    <source>
        <dbReference type="ARBA" id="ARBA00022737"/>
    </source>
</evidence>
<keyword evidence="2" id="KW-0677">Repeat</keyword>
<feature type="domain" description="Galectin" evidence="4">
    <location>
        <begin position="97"/>
        <end position="226"/>
    </location>
</feature>
<comment type="caution">
    <text evidence="5">The sequence shown here is derived from an EMBL/GenBank/DDBJ whole genome shotgun (WGS) entry which is preliminary data.</text>
</comment>
<proteinExistence type="predicted"/>